<keyword evidence="1" id="KW-0812">Transmembrane</keyword>
<feature type="transmembrane region" description="Helical" evidence="1">
    <location>
        <begin position="78"/>
        <end position="96"/>
    </location>
</feature>
<keyword evidence="3" id="KW-0808">Transferase</keyword>
<keyword evidence="1" id="KW-0472">Membrane</keyword>
<dbReference type="PANTHER" id="PTHR34220:SF7">
    <property type="entry name" value="SENSOR HISTIDINE KINASE YPDA"/>
    <property type="match status" value="1"/>
</dbReference>
<dbReference type="PANTHER" id="PTHR34220">
    <property type="entry name" value="SENSOR HISTIDINE KINASE YPDA"/>
    <property type="match status" value="1"/>
</dbReference>
<dbReference type="InterPro" id="IPR050640">
    <property type="entry name" value="Bact_2-comp_sensor_kinase"/>
</dbReference>
<protein>
    <submittedName>
        <fullName evidence="3">Sensor histidine kinase</fullName>
    </submittedName>
</protein>
<keyword evidence="1" id="KW-1133">Transmembrane helix</keyword>
<organism evidence="3 4">
    <name type="scientific">Bacteroides mediterraneensis</name>
    <dbReference type="NCBI Taxonomy" id="1841856"/>
    <lineage>
        <taxon>Bacteria</taxon>
        <taxon>Pseudomonadati</taxon>
        <taxon>Bacteroidota</taxon>
        <taxon>Bacteroidia</taxon>
        <taxon>Bacteroidales</taxon>
        <taxon>Bacteroidaceae</taxon>
        <taxon>Bacteroides</taxon>
    </lineage>
</organism>
<dbReference type="EMBL" id="JACJJW010000006">
    <property type="protein sequence ID" value="MBM6757853.1"/>
    <property type="molecule type" value="Genomic_DNA"/>
</dbReference>
<evidence type="ECO:0000313" key="3">
    <source>
        <dbReference type="EMBL" id="MBM6757853.1"/>
    </source>
</evidence>
<dbReference type="InterPro" id="IPR036890">
    <property type="entry name" value="HATPase_C_sf"/>
</dbReference>
<feature type="transmembrane region" description="Helical" evidence="1">
    <location>
        <begin position="51"/>
        <end position="71"/>
    </location>
</feature>
<feature type="transmembrane region" description="Helical" evidence="1">
    <location>
        <begin position="12"/>
        <end position="31"/>
    </location>
</feature>
<feature type="transmembrane region" description="Helical" evidence="1">
    <location>
        <begin position="116"/>
        <end position="140"/>
    </location>
</feature>
<dbReference type="Proteomes" id="UP000703295">
    <property type="component" value="Unassembled WGS sequence"/>
</dbReference>
<dbReference type="SUPFAM" id="SSF55874">
    <property type="entry name" value="ATPase domain of HSP90 chaperone/DNA topoisomerase II/histidine kinase"/>
    <property type="match status" value="1"/>
</dbReference>
<dbReference type="Pfam" id="PF06580">
    <property type="entry name" value="His_kinase"/>
    <property type="match status" value="1"/>
</dbReference>
<keyword evidence="4" id="KW-1185">Reference proteome</keyword>
<keyword evidence="3" id="KW-0418">Kinase</keyword>
<evidence type="ECO:0000259" key="2">
    <source>
        <dbReference type="Pfam" id="PF06580"/>
    </source>
</evidence>
<dbReference type="InterPro" id="IPR010559">
    <property type="entry name" value="Sig_transdc_His_kin_internal"/>
</dbReference>
<dbReference type="GO" id="GO:0016301">
    <property type="term" value="F:kinase activity"/>
    <property type="evidence" value="ECO:0007669"/>
    <property type="project" value="UniProtKB-KW"/>
</dbReference>
<dbReference type="Gene3D" id="3.30.565.10">
    <property type="entry name" value="Histidine kinase-like ATPase, C-terminal domain"/>
    <property type="match status" value="1"/>
</dbReference>
<sequence length="359" mass="41854">MTHLTHNKQYLLELTIHTICWGLFFGFPLFFTQHDNGNINWKEFINHSGVSLSFFVIFYINYLILIPTILFKEHIGRFILLNIALIFIVSIGLRYWHNMMAFPPPVRPRPYLPPQYIFYIRDITSMIFMVGLSVAIRMSLRWSATELARREAVKSRTEAELKNLRNQLNPHFLLNTLNNIYALTAFDTEKAQQAIQELSKLLRYVLYDNQETFVPLNKEVDFIRNYIELMRIRVSSQVKISTHFQIRPDSQSPVAPLLFISLIENAFKHGVSPTSPSFIDITLVEKENKIHCIIRNSNYPKNATDKSGSGIGLEQVRKRLELLYAGHYEWQHQVSPDQKEYSSILIIDIPDTNNKPIIP</sequence>
<gene>
    <name evidence="3" type="ORF">H6A31_03975</name>
</gene>
<name>A0ABS2ETZ8_9BACE</name>
<reference evidence="3 4" key="1">
    <citation type="journal article" date="2021" name="Sci. Rep.">
        <title>The distribution of antibiotic resistance genes in chicken gut microbiota commensals.</title>
        <authorList>
            <person name="Juricova H."/>
            <person name="Matiasovicova J."/>
            <person name="Kubasova T."/>
            <person name="Cejkova D."/>
            <person name="Rychlik I."/>
        </authorList>
    </citation>
    <scope>NUCLEOTIDE SEQUENCE [LARGE SCALE GENOMIC DNA]</scope>
    <source>
        <strain evidence="3 4">An801</strain>
    </source>
</reference>
<feature type="domain" description="Signal transduction histidine kinase internal region" evidence="2">
    <location>
        <begin position="159"/>
        <end position="236"/>
    </location>
</feature>
<accession>A0ABS2ETZ8</accession>
<evidence type="ECO:0000256" key="1">
    <source>
        <dbReference type="SAM" id="Phobius"/>
    </source>
</evidence>
<proteinExistence type="predicted"/>
<comment type="caution">
    <text evidence="3">The sequence shown here is derived from an EMBL/GenBank/DDBJ whole genome shotgun (WGS) entry which is preliminary data.</text>
</comment>
<evidence type="ECO:0000313" key="4">
    <source>
        <dbReference type="Proteomes" id="UP000703295"/>
    </source>
</evidence>
<dbReference type="RefSeq" id="WP_204474933.1">
    <property type="nucleotide sequence ID" value="NZ_JACJJW010000006.1"/>
</dbReference>